<dbReference type="AlphaFoldDB" id="A0A1I3D9F4"/>
<accession>A0A1I3D9F4</accession>
<dbReference type="RefSeq" id="WP_092048160.1">
    <property type="nucleotide sequence ID" value="NZ_FOQD01000003.1"/>
</dbReference>
<feature type="region of interest" description="Disordered" evidence="1">
    <location>
        <begin position="91"/>
        <end position="117"/>
    </location>
</feature>
<feature type="domain" description="SHOCT" evidence="2">
    <location>
        <begin position="269"/>
        <end position="296"/>
    </location>
</feature>
<gene>
    <name evidence="3" type="ORF">SAMN05421753_103139</name>
</gene>
<reference evidence="4" key="1">
    <citation type="submission" date="2016-10" db="EMBL/GenBank/DDBJ databases">
        <authorList>
            <person name="Varghese N."/>
            <person name="Submissions S."/>
        </authorList>
    </citation>
    <scope>NUCLEOTIDE SEQUENCE [LARGE SCALE GENOMIC DNA]</scope>
    <source>
        <strain evidence="4">DSM 26348</strain>
    </source>
</reference>
<sequence>MRQLTAAGNKAIDDLAERHGFSRDAVQHMLEAVVNGNGSMAQFNHYEFGGSGQWMWGGMTMLSDMFNHGLKSRVDGLCNELSRLVADGTMQTAPMSSQSQSQSGSGGFGNSQSQYSGSGSFGNQNSLFVPQQGYGNWWPDDLGSPSSTGSQNHIRYAYFANSHRLAIELGGKVTVYDTLNHQIYGFSQQQSGDSSLTFTSQNGVVSVSSLPVISGGDKPAFEPAPQYSTSQSSASNSFVESPTPQTTPKWEAAPMAVNDQSSNGSDVFAALERLGALRDKNILTEDEFATKKAELLKRL</sequence>
<dbReference type="Proteomes" id="UP000199518">
    <property type="component" value="Unassembled WGS sequence"/>
</dbReference>
<evidence type="ECO:0000259" key="2">
    <source>
        <dbReference type="Pfam" id="PF09851"/>
    </source>
</evidence>
<keyword evidence="4" id="KW-1185">Reference proteome</keyword>
<evidence type="ECO:0000313" key="3">
    <source>
        <dbReference type="EMBL" id="SFH83141.1"/>
    </source>
</evidence>
<feature type="compositionally biased region" description="Polar residues" evidence="1">
    <location>
        <begin position="238"/>
        <end position="247"/>
    </location>
</feature>
<proteinExistence type="predicted"/>
<dbReference type="InterPro" id="IPR018649">
    <property type="entry name" value="SHOCT"/>
</dbReference>
<name>A0A1I3D9F4_9PLAN</name>
<evidence type="ECO:0000256" key="1">
    <source>
        <dbReference type="SAM" id="MobiDB-lite"/>
    </source>
</evidence>
<dbReference type="Pfam" id="PF09851">
    <property type="entry name" value="SHOCT"/>
    <property type="match status" value="1"/>
</dbReference>
<organism evidence="3 4">
    <name type="scientific">Planctomicrobium piriforme</name>
    <dbReference type="NCBI Taxonomy" id="1576369"/>
    <lineage>
        <taxon>Bacteria</taxon>
        <taxon>Pseudomonadati</taxon>
        <taxon>Planctomycetota</taxon>
        <taxon>Planctomycetia</taxon>
        <taxon>Planctomycetales</taxon>
        <taxon>Planctomycetaceae</taxon>
        <taxon>Planctomicrobium</taxon>
    </lineage>
</organism>
<feature type="compositionally biased region" description="Low complexity" evidence="1">
    <location>
        <begin position="228"/>
        <end position="237"/>
    </location>
</feature>
<feature type="region of interest" description="Disordered" evidence="1">
    <location>
        <begin position="224"/>
        <end position="247"/>
    </location>
</feature>
<dbReference type="OrthoDB" id="1778949at2"/>
<dbReference type="EMBL" id="FOQD01000003">
    <property type="protein sequence ID" value="SFH83141.1"/>
    <property type="molecule type" value="Genomic_DNA"/>
</dbReference>
<evidence type="ECO:0000313" key="4">
    <source>
        <dbReference type="Proteomes" id="UP000199518"/>
    </source>
</evidence>
<protein>
    <submittedName>
        <fullName evidence="3">Short C-terminal domain-containing protein</fullName>
    </submittedName>
</protein>
<dbReference type="STRING" id="1576369.SAMN05421753_103139"/>